<name>A0A2H1WL92_SPOFR</name>
<reference evidence="3" key="1">
    <citation type="submission" date="2016-07" db="EMBL/GenBank/DDBJ databases">
        <authorList>
            <person name="Bretaudeau A."/>
        </authorList>
    </citation>
    <scope>NUCLEOTIDE SEQUENCE</scope>
    <source>
        <strain evidence="3">Rice</strain>
        <tissue evidence="3">Whole body</tissue>
    </source>
</reference>
<feature type="chain" id="PRO_5013621659" evidence="2">
    <location>
        <begin position="18"/>
        <end position="173"/>
    </location>
</feature>
<evidence type="ECO:0000256" key="2">
    <source>
        <dbReference type="SAM" id="SignalP"/>
    </source>
</evidence>
<feature type="signal peptide" evidence="2">
    <location>
        <begin position="1"/>
        <end position="17"/>
    </location>
</feature>
<accession>A0A2H1WL92</accession>
<proteinExistence type="predicted"/>
<feature type="region of interest" description="Disordered" evidence="1">
    <location>
        <begin position="74"/>
        <end position="106"/>
    </location>
</feature>
<dbReference type="AlphaFoldDB" id="A0A2H1WL92"/>
<dbReference type="EMBL" id="ODYU01009387">
    <property type="protein sequence ID" value="SOQ53777.1"/>
    <property type="molecule type" value="Genomic_DNA"/>
</dbReference>
<evidence type="ECO:0000256" key="1">
    <source>
        <dbReference type="SAM" id="MobiDB-lite"/>
    </source>
</evidence>
<gene>
    <name evidence="3" type="ORF">SFRICE_027893</name>
</gene>
<protein>
    <submittedName>
        <fullName evidence="3">SFRICE_027893</fullName>
    </submittedName>
</protein>
<organism evidence="3">
    <name type="scientific">Spodoptera frugiperda</name>
    <name type="common">Fall armyworm</name>
    <dbReference type="NCBI Taxonomy" id="7108"/>
    <lineage>
        <taxon>Eukaryota</taxon>
        <taxon>Metazoa</taxon>
        <taxon>Ecdysozoa</taxon>
        <taxon>Arthropoda</taxon>
        <taxon>Hexapoda</taxon>
        <taxon>Insecta</taxon>
        <taxon>Pterygota</taxon>
        <taxon>Neoptera</taxon>
        <taxon>Endopterygota</taxon>
        <taxon>Lepidoptera</taxon>
        <taxon>Glossata</taxon>
        <taxon>Ditrysia</taxon>
        <taxon>Noctuoidea</taxon>
        <taxon>Noctuidae</taxon>
        <taxon>Amphipyrinae</taxon>
        <taxon>Spodoptera</taxon>
    </lineage>
</organism>
<evidence type="ECO:0000313" key="3">
    <source>
        <dbReference type="EMBL" id="SOQ53777.1"/>
    </source>
</evidence>
<sequence length="173" mass="19504">MHFTQVVFFVTLTASLAEWLQVRLPGKGSRVPFPGQAKSTAFNKPAVKDFFEKLENLMDERGINDPRCIFNWSHKSTKKTNKNSDPKRQASTRQSPRRVSRNAAHESSGSKLVEFLVKQLLRTVSTSLPIPRWTAHCHNAALTPKKRLVFLYIAGKRTDVSPDGKQSSPPMDT</sequence>
<keyword evidence="2" id="KW-0732">Signal</keyword>